<dbReference type="PANTHER" id="PTHR12110:SF41">
    <property type="entry name" value="INOSOSE DEHYDRATASE"/>
    <property type="match status" value="1"/>
</dbReference>
<dbReference type="AlphaFoldDB" id="A0A329N092"/>
<dbReference type="InterPro" id="IPR050312">
    <property type="entry name" value="IolE/XylAMocC-like"/>
</dbReference>
<dbReference type="PANTHER" id="PTHR12110">
    <property type="entry name" value="HYDROXYPYRUVATE ISOMERASE"/>
    <property type="match status" value="1"/>
</dbReference>
<name>A0A329N092_9BACL</name>
<reference evidence="2 3" key="1">
    <citation type="journal article" date="2009" name="Int. J. Syst. Evol. Microbiol.">
        <title>Paenibacillus contaminans sp. nov., isolated from a contaminated laboratory plate.</title>
        <authorList>
            <person name="Chou J.H."/>
            <person name="Lee J.H."/>
            <person name="Lin M.C."/>
            <person name="Chang P.S."/>
            <person name="Arun A.B."/>
            <person name="Young C.C."/>
            <person name="Chen W.M."/>
        </authorList>
    </citation>
    <scope>NUCLEOTIDE SEQUENCE [LARGE SCALE GENOMIC DNA]</scope>
    <source>
        <strain evidence="2 3">CKOBP-6</strain>
    </source>
</reference>
<comment type="caution">
    <text evidence="2">The sequence shown here is derived from an EMBL/GenBank/DDBJ whole genome shotgun (WGS) entry which is preliminary data.</text>
</comment>
<dbReference type="InterPro" id="IPR036237">
    <property type="entry name" value="Xyl_isomerase-like_sf"/>
</dbReference>
<accession>A0A329N092</accession>
<feature type="domain" description="Xylose isomerase-like TIM barrel" evidence="1">
    <location>
        <begin position="29"/>
        <end position="250"/>
    </location>
</feature>
<dbReference type="RefSeq" id="WP_113029198.1">
    <property type="nucleotide sequence ID" value="NZ_QMFB01000001.1"/>
</dbReference>
<dbReference type="GO" id="GO:0016853">
    <property type="term" value="F:isomerase activity"/>
    <property type="evidence" value="ECO:0007669"/>
    <property type="project" value="UniProtKB-KW"/>
</dbReference>
<dbReference type="Pfam" id="PF01261">
    <property type="entry name" value="AP_endonuc_2"/>
    <property type="match status" value="1"/>
</dbReference>
<dbReference type="SUPFAM" id="SSF51658">
    <property type="entry name" value="Xylose isomerase-like"/>
    <property type="match status" value="1"/>
</dbReference>
<gene>
    <name evidence="2" type="ORF">DQG23_02515</name>
</gene>
<dbReference type="Gene3D" id="3.20.20.150">
    <property type="entry name" value="Divalent-metal-dependent TIM barrel enzymes"/>
    <property type="match status" value="1"/>
</dbReference>
<sequence length="259" mass="29496">MKVNQIAVQLFTVRDFTQTAEDLDTTFGKIAEIGYKAVQISCIGPIKAEVVKELADKHGLAICATHNSYDRFVNDLDAVISEHLLWNCRYAGVGIMPPAFRERGKDGYIAFAEAFNRIGSRLREFGIQFVYHNHRFEYERFAGQTGMDWMLQYGEPEAFQFELDTYWAQAGGADPAAWIHKLDGRMKVIHLKDMEIVDNEPCYAEVGSGNMNWPAIFEACRETGMEWYVVEQDTCRGNPFESIATSYEYLLKHADPSDC</sequence>
<proteinExistence type="predicted"/>
<protein>
    <submittedName>
        <fullName evidence="2">Sugar phosphate isomerase/epimerase</fullName>
    </submittedName>
</protein>
<keyword evidence="2" id="KW-0413">Isomerase</keyword>
<dbReference type="Proteomes" id="UP000250369">
    <property type="component" value="Unassembled WGS sequence"/>
</dbReference>
<dbReference type="OrthoDB" id="9798407at2"/>
<evidence type="ECO:0000313" key="3">
    <source>
        <dbReference type="Proteomes" id="UP000250369"/>
    </source>
</evidence>
<evidence type="ECO:0000259" key="1">
    <source>
        <dbReference type="Pfam" id="PF01261"/>
    </source>
</evidence>
<keyword evidence="3" id="KW-1185">Reference proteome</keyword>
<evidence type="ECO:0000313" key="2">
    <source>
        <dbReference type="EMBL" id="RAV23087.1"/>
    </source>
</evidence>
<dbReference type="EMBL" id="QMFB01000001">
    <property type="protein sequence ID" value="RAV23087.1"/>
    <property type="molecule type" value="Genomic_DNA"/>
</dbReference>
<organism evidence="2 3">
    <name type="scientific">Paenibacillus contaminans</name>
    <dbReference type="NCBI Taxonomy" id="450362"/>
    <lineage>
        <taxon>Bacteria</taxon>
        <taxon>Bacillati</taxon>
        <taxon>Bacillota</taxon>
        <taxon>Bacilli</taxon>
        <taxon>Bacillales</taxon>
        <taxon>Paenibacillaceae</taxon>
        <taxon>Paenibacillus</taxon>
    </lineage>
</organism>
<dbReference type="InterPro" id="IPR013022">
    <property type="entry name" value="Xyl_isomerase-like_TIM-brl"/>
</dbReference>